<keyword evidence="2" id="KW-1185">Reference proteome</keyword>
<dbReference type="InterPro" id="IPR038573">
    <property type="entry name" value="BrnT_sf"/>
</dbReference>
<gene>
    <name evidence="1" type="ORF">NBRC116591_34140</name>
</gene>
<dbReference type="EMBL" id="BAABWN010000013">
    <property type="protein sequence ID" value="GAA6169603.1"/>
    <property type="molecule type" value="Genomic_DNA"/>
</dbReference>
<dbReference type="RefSeq" id="WP_353304082.1">
    <property type="nucleotide sequence ID" value="NZ_BAABWN010000013.1"/>
</dbReference>
<accession>A0ABQ0AD80</accession>
<sequence length="91" mass="10741">MEFDWDDNKNALNRSKHNIDFRDALAVFFDNYAIVREDNNRRNETRMHICGKSRAGILLVVYVELKEDSIRLISARKAGRPELRAYEQGHF</sequence>
<dbReference type="InterPro" id="IPR007460">
    <property type="entry name" value="BrnT_toxin"/>
</dbReference>
<name>A0ABQ0AD80_9GAMM</name>
<dbReference type="Gene3D" id="3.10.450.530">
    <property type="entry name" value="Ribonuclease toxin, BrnT, of type II toxin-antitoxin system"/>
    <property type="match status" value="1"/>
</dbReference>
<organism evidence="1 2">
    <name type="scientific">Sessilibacter corallicola</name>
    <dbReference type="NCBI Taxonomy" id="2904075"/>
    <lineage>
        <taxon>Bacteria</taxon>
        <taxon>Pseudomonadati</taxon>
        <taxon>Pseudomonadota</taxon>
        <taxon>Gammaproteobacteria</taxon>
        <taxon>Cellvibrionales</taxon>
        <taxon>Cellvibrionaceae</taxon>
        <taxon>Sessilibacter</taxon>
    </lineage>
</organism>
<dbReference type="Proteomes" id="UP001465153">
    <property type="component" value="Unassembled WGS sequence"/>
</dbReference>
<comment type="caution">
    <text evidence="1">The sequence shown here is derived from an EMBL/GenBank/DDBJ whole genome shotgun (WGS) entry which is preliminary data.</text>
</comment>
<proteinExistence type="predicted"/>
<reference evidence="1 2" key="1">
    <citation type="submission" date="2024-04" db="EMBL/GenBank/DDBJ databases">
        <title>Draft genome sequence of Sessilibacter corallicola NBRC 116591.</title>
        <authorList>
            <person name="Miyakawa T."/>
            <person name="Kusuya Y."/>
            <person name="Miura T."/>
        </authorList>
    </citation>
    <scope>NUCLEOTIDE SEQUENCE [LARGE SCALE GENOMIC DNA]</scope>
    <source>
        <strain evidence="1 2">KU-00831-HH</strain>
    </source>
</reference>
<protein>
    <submittedName>
        <fullName evidence="1">BrnT family toxin</fullName>
    </submittedName>
</protein>
<dbReference type="Pfam" id="PF04365">
    <property type="entry name" value="BrnT_toxin"/>
    <property type="match status" value="1"/>
</dbReference>
<evidence type="ECO:0000313" key="2">
    <source>
        <dbReference type="Proteomes" id="UP001465153"/>
    </source>
</evidence>
<evidence type="ECO:0000313" key="1">
    <source>
        <dbReference type="EMBL" id="GAA6169603.1"/>
    </source>
</evidence>